<organism evidence="2 3">
    <name type="scientific">Necator americanus</name>
    <name type="common">Human hookworm</name>
    <dbReference type="NCBI Taxonomy" id="51031"/>
    <lineage>
        <taxon>Eukaryota</taxon>
        <taxon>Metazoa</taxon>
        <taxon>Ecdysozoa</taxon>
        <taxon>Nematoda</taxon>
        <taxon>Chromadorea</taxon>
        <taxon>Rhabditida</taxon>
        <taxon>Rhabditina</taxon>
        <taxon>Rhabditomorpha</taxon>
        <taxon>Strongyloidea</taxon>
        <taxon>Ancylostomatidae</taxon>
        <taxon>Bunostominae</taxon>
        <taxon>Necator</taxon>
    </lineage>
</organism>
<reference evidence="2 3" key="1">
    <citation type="submission" date="2023-08" db="EMBL/GenBank/DDBJ databases">
        <title>A Necator americanus chromosomal reference genome.</title>
        <authorList>
            <person name="Ilik V."/>
            <person name="Petrzelkova K.J."/>
            <person name="Pardy F."/>
            <person name="Fuh T."/>
            <person name="Niatou-Singa F.S."/>
            <person name="Gouil Q."/>
            <person name="Baker L."/>
            <person name="Ritchie M.E."/>
            <person name="Jex A.R."/>
            <person name="Gazzola D."/>
            <person name="Li H."/>
            <person name="Toshio Fujiwara R."/>
            <person name="Zhan B."/>
            <person name="Aroian R.V."/>
            <person name="Pafco B."/>
            <person name="Schwarz E.M."/>
        </authorList>
    </citation>
    <scope>NUCLEOTIDE SEQUENCE [LARGE SCALE GENOMIC DNA]</scope>
    <source>
        <strain evidence="2 3">Aroian</strain>
        <tissue evidence="2">Whole animal</tissue>
    </source>
</reference>
<evidence type="ECO:0000313" key="2">
    <source>
        <dbReference type="EMBL" id="KAK6762644.1"/>
    </source>
</evidence>
<feature type="chain" id="PRO_5047403379" evidence="1">
    <location>
        <begin position="23"/>
        <end position="197"/>
    </location>
</feature>
<protein>
    <submittedName>
        <fullName evidence="2">Uncharacterized protein</fullName>
    </submittedName>
</protein>
<dbReference type="EMBL" id="JAVFWL010000006">
    <property type="protein sequence ID" value="KAK6762644.1"/>
    <property type="molecule type" value="Genomic_DNA"/>
</dbReference>
<evidence type="ECO:0000256" key="1">
    <source>
        <dbReference type="SAM" id="SignalP"/>
    </source>
</evidence>
<keyword evidence="1" id="KW-0732">Signal</keyword>
<sequence>MLPVTSLFISSLVFSFFEYGVGKYLTTPSLALKTLDVARSINVITLEKEALISGTRIENAEGQESAFLGYTSRGVSVVLPNRPVRVVLFGFWLDELQTVSFTITENCSATPLIFDQVDFVIQTDKRVVVSTQFPEAPRGEYYRLCIKSRSRHNTIPEFLQIIVTPDVFNQVSVLSVSAGHTEERICAKQHIFFLGKV</sequence>
<proteinExistence type="predicted"/>
<accession>A0ABR1EIY8</accession>
<feature type="signal peptide" evidence="1">
    <location>
        <begin position="1"/>
        <end position="22"/>
    </location>
</feature>
<comment type="caution">
    <text evidence="2">The sequence shown here is derived from an EMBL/GenBank/DDBJ whole genome shotgun (WGS) entry which is preliminary data.</text>
</comment>
<gene>
    <name evidence="2" type="primary">Necator_chrX.g23551</name>
    <name evidence="2" type="ORF">RB195_023387</name>
</gene>
<keyword evidence="3" id="KW-1185">Reference proteome</keyword>
<name>A0ABR1EIY8_NECAM</name>
<dbReference type="Proteomes" id="UP001303046">
    <property type="component" value="Unassembled WGS sequence"/>
</dbReference>
<evidence type="ECO:0000313" key="3">
    <source>
        <dbReference type="Proteomes" id="UP001303046"/>
    </source>
</evidence>